<feature type="transmembrane region" description="Helical" evidence="5">
    <location>
        <begin position="34"/>
        <end position="53"/>
    </location>
</feature>
<evidence type="ECO:0000256" key="5">
    <source>
        <dbReference type="SAM" id="Phobius"/>
    </source>
</evidence>
<sequence length="345" mass="37720">MRIEMGGSVRKQGPHSWHKWHDSQKRLHRWLDRYMIYVTPSALLVGLLFSHLLADRAGLVPLFFACVTFVMGTGVKWQHFAVLRSQWVLLLWLYGVLHLLMPLIVWLLGGWLLDDPDLIAGYVLFTAIPIGISAVVWIGVMRGNVAAALSMIVIDTMLSPLTVPVTLLVLTGEHAALQGTKMMLNLLLMVGLPTAAGMGVGRWAASTAPGARWIEAALPTLGTVSKFSFLIVLVLNSAYVAPKLSAMEEDLWLIIPVFSIGVVLLGYAAGWLLEKLYVYIAPGTAGEGQQASRHDLIFLSGLRNVSLGLVIAAQFLPPLAAIPVVLSILLQQPVASIVQRWRVRS</sequence>
<protein>
    <submittedName>
        <fullName evidence="6">Bile acid:sodium symporter family protein</fullName>
    </submittedName>
</protein>
<feature type="transmembrane region" description="Helical" evidence="5">
    <location>
        <begin position="319"/>
        <end position="338"/>
    </location>
</feature>
<gene>
    <name evidence="6" type="ORF">ACFSUC_08555</name>
</gene>
<evidence type="ECO:0000256" key="3">
    <source>
        <dbReference type="ARBA" id="ARBA00022989"/>
    </source>
</evidence>
<evidence type="ECO:0000256" key="4">
    <source>
        <dbReference type="ARBA" id="ARBA00023136"/>
    </source>
</evidence>
<dbReference type="Proteomes" id="UP001597497">
    <property type="component" value="Unassembled WGS sequence"/>
</dbReference>
<organism evidence="6 7">
    <name type="scientific">Marinicrinis sediminis</name>
    <dbReference type="NCBI Taxonomy" id="1652465"/>
    <lineage>
        <taxon>Bacteria</taxon>
        <taxon>Bacillati</taxon>
        <taxon>Bacillota</taxon>
        <taxon>Bacilli</taxon>
        <taxon>Bacillales</taxon>
        <taxon>Paenibacillaceae</taxon>
    </lineage>
</organism>
<dbReference type="InterPro" id="IPR004710">
    <property type="entry name" value="Bilac:Na_transpt"/>
</dbReference>
<proteinExistence type="predicted"/>
<keyword evidence="4 5" id="KW-0472">Membrane</keyword>
<comment type="subcellular location">
    <subcellularLocation>
        <location evidence="1">Membrane</location>
        <topology evidence="1">Multi-pass membrane protein</topology>
    </subcellularLocation>
</comment>
<dbReference type="RefSeq" id="WP_379929129.1">
    <property type="nucleotide sequence ID" value="NZ_JBHUMM010000014.1"/>
</dbReference>
<dbReference type="InterPro" id="IPR038770">
    <property type="entry name" value="Na+/solute_symporter_sf"/>
</dbReference>
<keyword evidence="3 5" id="KW-1133">Transmembrane helix</keyword>
<accession>A0ABW5RB87</accession>
<comment type="caution">
    <text evidence="6">The sequence shown here is derived from an EMBL/GenBank/DDBJ whole genome shotgun (WGS) entry which is preliminary data.</text>
</comment>
<feature type="transmembrane region" description="Helical" evidence="5">
    <location>
        <begin position="59"/>
        <end position="77"/>
    </location>
</feature>
<evidence type="ECO:0000256" key="2">
    <source>
        <dbReference type="ARBA" id="ARBA00022692"/>
    </source>
</evidence>
<keyword evidence="7" id="KW-1185">Reference proteome</keyword>
<dbReference type="Pfam" id="PF01758">
    <property type="entry name" value="SBF"/>
    <property type="match status" value="1"/>
</dbReference>
<feature type="transmembrane region" description="Helical" evidence="5">
    <location>
        <begin position="251"/>
        <end position="273"/>
    </location>
</feature>
<feature type="transmembrane region" description="Helical" evidence="5">
    <location>
        <begin position="89"/>
        <end position="113"/>
    </location>
</feature>
<evidence type="ECO:0000313" key="7">
    <source>
        <dbReference type="Proteomes" id="UP001597497"/>
    </source>
</evidence>
<dbReference type="InterPro" id="IPR002657">
    <property type="entry name" value="BilAc:Na_symport/Acr3"/>
</dbReference>
<dbReference type="Gene3D" id="1.20.1530.20">
    <property type="match status" value="1"/>
</dbReference>
<dbReference type="PANTHER" id="PTHR10361:SF28">
    <property type="entry name" value="P3 PROTEIN-RELATED"/>
    <property type="match status" value="1"/>
</dbReference>
<feature type="transmembrane region" description="Helical" evidence="5">
    <location>
        <begin position="182"/>
        <end position="204"/>
    </location>
</feature>
<evidence type="ECO:0000313" key="6">
    <source>
        <dbReference type="EMBL" id="MFD2671654.1"/>
    </source>
</evidence>
<feature type="transmembrane region" description="Helical" evidence="5">
    <location>
        <begin position="119"/>
        <end position="140"/>
    </location>
</feature>
<dbReference type="EMBL" id="JBHUMM010000014">
    <property type="protein sequence ID" value="MFD2671654.1"/>
    <property type="molecule type" value="Genomic_DNA"/>
</dbReference>
<reference evidence="7" key="1">
    <citation type="journal article" date="2019" name="Int. J. Syst. Evol. Microbiol.">
        <title>The Global Catalogue of Microorganisms (GCM) 10K type strain sequencing project: providing services to taxonomists for standard genome sequencing and annotation.</title>
        <authorList>
            <consortium name="The Broad Institute Genomics Platform"/>
            <consortium name="The Broad Institute Genome Sequencing Center for Infectious Disease"/>
            <person name="Wu L."/>
            <person name="Ma J."/>
        </authorList>
    </citation>
    <scope>NUCLEOTIDE SEQUENCE [LARGE SCALE GENOMIC DNA]</scope>
    <source>
        <strain evidence="7">KCTC 33676</strain>
    </source>
</reference>
<evidence type="ECO:0000256" key="1">
    <source>
        <dbReference type="ARBA" id="ARBA00004141"/>
    </source>
</evidence>
<keyword evidence="2 5" id="KW-0812">Transmembrane</keyword>
<feature type="transmembrane region" description="Helical" evidence="5">
    <location>
        <begin position="216"/>
        <end position="239"/>
    </location>
</feature>
<dbReference type="PANTHER" id="PTHR10361">
    <property type="entry name" value="SODIUM-BILE ACID COTRANSPORTER"/>
    <property type="match status" value="1"/>
</dbReference>
<name>A0ABW5RB87_9BACL</name>